<organism evidence="4 5">
    <name type="scientific">Desulfolutivibrio sulfodismutans</name>
    <dbReference type="NCBI Taxonomy" id="63561"/>
    <lineage>
        <taxon>Bacteria</taxon>
        <taxon>Pseudomonadati</taxon>
        <taxon>Thermodesulfobacteriota</taxon>
        <taxon>Desulfovibrionia</taxon>
        <taxon>Desulfovibrionales</taxon>
        <taxon>Desulfovibrionaceae</taxon>
        <taxon>Desulfolutivibrio</taxon>
    </lineage>
</organism>
<feature type="transmembrane region" description="Helical" evidence="2">
    <location>
        <begin position="29"/>
        <end position="53"/>
    </location>
</feature>
<sequence length="219" mass="24761">MVHKTGSSPAPGAEETLQRERLYRPLKRALDLCCTVMALPLAIPVMLLLAAAIRIDSPGPIIFRHTRSGWFGRPFTLYKFRTMHREAQPYAPHPRHAADARVTRVGRFLRCTNLDELPQLYNVLRNDMSLVGPRPEMPHIVAAYTVREQLRLAAKPGLTGLWQISLHRGRPIHEHLEHDLAYLRGMCLWLDISIMLRTLPLLVRGDKAGNAEYGDGSHG</sequence>
<keyword evidence="2" id="KW-1133">Transmembrane helix</keyword>
<protein>
    <submittedName>
        <fullName evidence="4">Sugar transferase</fullName>
    </submittedName>
</protein>
<comment type="similarity">
    <text evidence="1">Belongs to the bacterial sugar transferase family.</text>
</comment>
<evidence type="ECO:0000256" key="2">
    <source>
        <dbReference type="SAM" id="Phobius"/>
    </source>
</evidence>
<dbReference type="RefSeq" id="WP_163303726.1">
    <property type="nucleotide sequence ID" value="NZ_JAAGRQ010000125.1"/>
</dbReference>
<dbReference type="PANTHER" id="PTHR30576:SF10">
    <property type="entry name" value="SLL5057 PROTEIN"/>
    <property type="match status" value="1"/>
</dbReference>
<dbReference type="Pfam" id="PF02397">
    <property type="entry name" value="Bac_transf"/>
    <property type="match status" value="1"/>
</dbReference>
<reference evidence="4 5" key="1">
    <citation type="submission" date="2020-02" db="EMBL/GenBank/DDBJ databases">
        <title>Comparative genomics of sulfur disproportionating microorganisms.</title>
        <authorList>
            <person name="Ward L.M."/>
            <person name="Bertran E."/>
            <person name="Johnston D.T."/>
        </authorList>
    </citation>
    <scope>NUCLEOTIDE SEQUENCE [LARGE SCALE GENOMIC DNA]</scope>
    <source>
        <strain evidence="4 5">DSM 3696</strain>
    </source>
</reference>
<evidence type="ECO:0000313" key="5">
    <source>
        <dbReference type="Proteomes" id="UP000469724"/>
    </source>
</evidence>
<keyword evidence="2" id="KW-0472">Membrane</keyword>
<name>A0A7K3NS72_9BACT</name>
<evidence type="ECO:0000259" key="3">
    <source>
        <dbReference type="Pfam" id="PF02397"/>
    </source>
</evidence>
<accession>A0A7K3NS72</accession>
<evidence type="ECO:0000313" key="4">
    <source>
        <dbReference type="EMBL" id="NDY58655.1"/>
    </source>
</evidence>
<evidence type="ECO:0000256" key="1">
    <source>
        <dbReference type="ARBA" id="ARBA00006464"/>
    </source>
</evidence>
<feature type="domain" description="Bacterial sugar transferase" evidence="3">
    <location>
        <begin position="27"/>
        <end position="202"/>
    </location>
</feature>
<dbReference type="AlphaFoldDB" id="A0A7K3NS72"/>
<dbReference type="InterPro" id="IPR003362">
    <property type="entry name" value="Bact_transf"/>
</dbReference>
<dbReference type="GO" id="GO:0016780">
    <property type="term" value="F:phosphotransferase activity, for other substituted phosphate groups"/>
    <property type="evidence" value="ECO:0007669"/>
    <property type="project" value="TreeGrafter"/>
</dbReference>
<keyword evidence="5" id="KW-1185">Reference proteome</keyword>
<dbReference type="PANTHER" id="PTHR30576">
    <property type="entry name" value="COLANIC BIOSYNTHESIS UDP-GLUCOSE LIPID CARRIER TRANSFERASE"/>
    <property type="match status" value="1"/>
</dbReference>
<proteinExistence type="inferred from homology"/>
<keyword evidence="4" id="KW-0808">Transferase</keyword>
<gene>
    <name evidence="4" type="ORF">G3N56_18120</name>
</gene>
<dbReference type="Proteomes" id="UP000469724">
    <property type="component" value="Unassembled WGS sequence"/>
</dbReference>
<keyword evidence="2" id="KW-0812">Transmembrane</keyword>
<dbReference type="EMBL" id="JAAGRQ010000125">
    <property type="protein sequence ID" value="NDY58655.1"/>
    <property type="molecule type" value="Genomic_DNA"/>
</dbReference>
<comment type="caution">
    <text evidence="4">The sequence shown here is derived from an EMBL/GenBank/DDBJ whole genome shotgun (WGS) entry which is preliminary data.</text>
</comment>